<gene>
    <name evidence="1" type="primary">ORF203756</name>
</gene>
<organism evidence="1">
    <name type="scientific">Arion vulgaris</name>
    <dbReference type="NCBI Taxonomy" id="1028688"/>
    <lineage>
        <taxon>Eukaryota</taxon>
        <taxon>Metazoa</taxon>
        <taxon>Spiralia</taxon>
        <taxon>Lophotrochozoa</taxon>
        <taxon>Mollusca</taxon>
        <taxon>Gastropoda</taxon>
        <taxon>Heterobranchia</taxon>
        <taxon>Euthyneura</taxon>
        <taxon>Panpulmonata</taxon>
        <taxon>Eupulmonata</taxon>
        <taxon>Stylommatophora</taxon>
        <taxon>Helicina</taxon>
        <taxon>Arionoidea</taxon>
        <taxon>Arionidae</taxon>
        <taxon>Arion</taxon>
    </lineage>
</organism>
<accession>A0A0B7BP78</accession>
<proteinExistence type="predicted"/>
<name>A0A0B7BP78_9EUPU</name>
<reference evidence="1" key="1">
    <citation type="submission" date="2014-12" db="EMBL/GenBank/DDBJ databases">
        <title>Insight into the proteome of Arion vulgaris.</title>
        <authorList>
            <person name="Aradska J."/>
            <person name="Bulat T."/>
            <person name="Smidak R."/>
            <person name="Sarate P."/>
            <person name="Gangsoo J."/>
            <person name="Sialana F."/>
            <person name="Bilban M."/>
            <person name="Lubec G."/>
        </authorList>
    </citation>
    <scope>NUCLEOTIDE SEQUENCE</scope>
    <source>
        <tissue evidence="1">Skin</tissue>
    </source>
</reference>
<dbReference type="EMBL" id="HACG01047898">
    <property type="protein sequence ID" value="CEK94763.1"/>
    <property type="molecule type" value="Transcribed_RNA"/>
</dbReference>
<dbReference type="AlphaFoldDB" id="A0A0B7BP78"/>
<evidence type="ECO:0000313" key="1">
    <source>
        <dbReference type="EMBL" id="CEK94763.1"/>
    </source>
</evidence>
<protein>
    <submittedName>
        <fullName evidence="1">Uncharacterized protein</fullName>
    </submittedName>
</protein>
<sequence>MTSWCTDMVEKEIANNLQETGQIVMINHTKAMLSSSSINLKHTSNIQIT</sequence>